<protein>
    <submittedName>
        <fullName evidence="4">Sugar transferase</fullName>
    </submittedName>
</protein>
<comment type="similarity">
    <text evidence="1">Belongs to the bacterial sugar transferase family.</text>
</comment>
<dbReference type="Proteomes" id="UP001501302">
    <property type="component" value="Unassembled WGS sequence"/>
</dbReference>
<keyword evidence="2" id="KW-1133">Transmembrane helix</keyword>
<dbReference type="GO" id="GO:0016740">
    <property type="term" value="F:transferase activity"/>
    <property type="evidence" value="ECO:0007669"/>
    <property type="project" value="UniProtKB-KW"/>
</dbReference>
<evidence type="ECO:0000256" key="1">
    <source>
        <dbReference type="ARBA" id="ARBA00006464"/>
    </source>
</evidence>
<evidence type="ECO:0000313" key="5">
    <source>
        <dbReference type="Proteomes" id="UP001501302"/>
    </source>
</evidence>
<gene>
    <name evidence="4" type="ORF">GCM10023314_07370</name>
</gene>
<dbReference type="EMBL" id="BAABJJ010000010">
    <property type="protein sequence ID" value="GAA4937436.1"/>
    <property type="molecule type" value="Genomic_DNA"/>
</dbReference>
<reference evidence="5" key="1">
    <citation type="journal article" date="2019" name="Int. J. Syst. Evol. Microbiol.">
        <title>The Global Catalogue of Microorganisms (GCM) 10K type strain sequencing project: providing services to taxonomists for standard genome sequencing and annotation.</title>
        <authorList>
            <consortium name="The Broad Institute Genomics Platform"/>
            <consortium name="The Broad Institute Genome Sequencing Center for Infectious Disease"/>
            <person name="Wu L."/>
            <person name="Ma J."/>
        </authorList>
    </citation>
    <scope>NUCLEOTIDE SEQUENCE [LARGE SCALE GENOMIC DNA]</scope>
    <source>
        <strain evidence="5">JCM 18285</strain>
    </source>
</reference>
<dbReference type="Pfam" id="PF02397">
    <property type="entry name" value="Bac_transf"/>
    <property type="match status" value="1"/>
</dbReference>
<feature type="transmembrane region" description="Helical" evidence="2">
    <location>
        <begin position="6"/>
        <end position="29"/>
    </location>
</feature>
<keyword evidence="4" id="KW-0808">Transferase</keyword>
<sequence>MAKRSFDVVFSIIGLLLLSPVLLLIAILIKLDSRGPVFFIQGRVGKNNKDFNIFKFRTMRVKSDTKGLLTLGNNDSRITKIGYFLRRYKIDEFPQLINILKGDMSFVGPRPELRYYVNFYNEDDMRIFQVRPGITGLASLKYRNEVELLKAAKDPDTFFIKTIIPDKLKFNKAYIKRRNFFFDLKLICITVIKVITSSLRYFKFLFGVIHNYSYFVIAIRPLKHAFYRSPK</sequence>
<dbReference type="PANTHER" id="PTHR30576">
    <property type="entry name" value="COLANIC BIOSYNTHESIS UDP-GLUCOSE LIPID CARRIER TRANSFERASE"/>
    <property type="match status" value="1"/>
</dbReference>
<organism evidence="4 5">
    <name type="scientific">Algibacter agarivorans</name>
    <dbReference type="NCBI Taxonomy" id="1109741"/>
    <lineage>
        <taxon>Bacteria</taxon>
        <taxon>Pseudomonadati</taxon>
        <taxon>Bacteroidota</taxon>
        <taxon>Flavobacteriia</taxon>
        <taxon>Flavobacteriales</taxon>
        <taxon>Flavobacteriaceae</taxon>
        <taxon>Algibacter</taxon>
    </lineage>
</organism>
<feature type="domain" description="Bacterial sugar transferase" evidence="3">
    <location>
        <begin position="3"/>
        <end position="195"/>
    </location>
</feature>
<accession>A0ABP9GJ41</accession>
<proteinExistence type="inferred from homology"/>
<evidence type="ECO:0000313" key="4">
    <source>
        <dbReference type="EMBL" id="GAA4937436.1"/>
    </source>
</evidence>
<comment type="caution">
    <text evidence="4">The sequence shown here is derived from an EMBL/GenBank/DDBJ whole genome shotgun (WGS) entry which is preliminary data.</text>
</comment>
<dbReference type="PANTHER" id="PTHR30576:SF20">
    <property type="entry name" value="QUINOVOSAMINEPHOSPHOTRANSFERAE-RELATED"/>
    <property type="match status" value="1"/>
</dbReference>
<keyword evidence="2" id="KW-0472">Membrane</keyword>
<dbReference type="RefSeq" id="WP_345190251.1">
    <property type="nucleotide sequence ID" value="NZ_BAABJJ010000010.1"/>
</dbReference>
<evidence type="ECO:0000256" key="2">
    <source>
        <dbReference type="SAM" id="Phobius"/>
    </source>
</evidence>
<dbReference type="InterPro" id="IPR003362">
    <property type="entry name" value="Bact_transf"/>
</dbReference>
<evidence type="ECO:0000259" key="3">
    <source>
        <dbReference type="Pfam" id="PF02397"/>
    </source>
</evidence>
<keyword evidence="5" id="KW-1185">Reference proteome</keyword>
<name>A0ABP9GJ41_9FLAO</name>
<keyword evidence="2" id="KW-0812">Transmembrane</keyword>